<keyword evidence="3" id="KW-1185">Reference proteome</keyword>
<proteinExistence type="predicted"/>
<evidence type="ECO:0000313" key="2">
    <source>
        <dbReference type="EMBL" id="GLI01056.1"/>
    </source>
</evidence>
<dbReference type="RefSeq" id="WP_281901763.1">
    <property type="nucleotide sequence ID" value="NZ_BSDI01000040.1"/>
</dbReference>
<dbReference type="Gene3D" id="1.20.1480.30">
    <property type="entry name" value="Designed four-helix bundle protein"/>
    <property type="match status" value="1"/>
</dbReference>
<evidence type="ECO:0000313" key="3">
    <source>
        <dbReference type="Proteomes" id="UP001144280"/>
    </source>
</evidence>
<feature type="domain" description="PASTA" evidence="1">
    <location>
        <begin position="13"/>
        <end position="80"/>
    </location>
</feature>
<dbReference type="Proteomes" id="UP001144280">
    <property type="component" value="Unassembled WGS sequence"/>
</dbReference>
<gene>
    <name evidence="2" type="ORF">Pa4123_63320</name>
</gene>
<organism evidence="2 3">
    <name type="scientific">Phytohabitans aurantiacus</name>
    <dbReference type="NCBI Taxonomy" id="3016789"/>
    <lineage>
        <taxon>Bacteria</taxon>
        <taxon>Bacillati</taxon>
        <taxon>Actinomycetota</taxon>
        <taxon>Actinomycetes</taxon>
        <taxon>Micromonosporales</taxon>
        <taxon>Micromonosporaceae</taxon>
    </lineage>
</organism>
<dbReference type="Pfam" id="PF03793">
    <property type="entry name" value="PASTA"/>
    <property type="match status" value="1"/>
</dbReference>
<dbReference type="CDD" id="cd06577">
    <property type="entry name" value="PASTA_pknB"/>
    <property type="match status" value="1"/>
</dbReference>
<dbReference type="InterPro" id="IPR005543">
    <property type="entry name" value="PASTA_dom"/>
</dbReference>
<evidence type="ECO:0000259" key="1">
    <source>
        <dbReference type="PROSITE" id="PS51178"/>
    </source>
</evidence>
<dbReference type="SUPFAM" id="SSF54184">
    <property type="entry name" value="Penicillin-binding protein 2x (pbp-2x), c-terminal domain"/>
    <property type="match status" value="1"/>
</dbReference>
<dbReference type="Gene3D" id="3.30.10.20">
    <property type="match status" value="1"/>
</dbReference>
<reference evidence="2" key="1">
    <citation type="submission" date="2022-12" db="EMBL/GenBank/DDBJ databases">
        <title>New Phytohabitans aurantiacus sp. RD004123 nov., an actinomycete isolated from soil.</title>
        <authorList>
            <person name="Triningsih D.W."/>
            <person name="Harunari E."/>
            <person name="Igarashi Y."/>
        </authorList>
    </citation>
    <scope>NUCLEOTIDE SEQUENCE</scope>
    <source>
        <strain evidence="2">RD004123</strain>
    </source>
</reference>
<name>A0ABQ5R676_9ACTN</name>
<comment type="caution">
    <text evidence="2">The sequence shown here is derived from an EMBL/GenBank/DDBJ whole genome shotgun (WGS) entry which is preliminary data.</text>
</comment>
<dbReference type="EMBL" id="BSDI01000040">
    <property type="protein sequence ID" value="GLI01056.1"/>
    <property type="molecule type" value="Genomic_DNA"/>
</dbReference>
<sequence>MTSPAVPILNFGGPAGRRIAVPDVVGKEKAEAEKILKEAGLRCRSQDAESFTPLGKVVSQEPAQGKTVPPNTQVLINIAIAPPGPPPDFDKLFKELKDAVAAASAELGQVRADVTQVKADVGSVKTEVTQVKSEVGTVNTHVTQVKADVVAVTTAVQTVETEVDAKGRHDVLVQKLDDIAAKLKSAGAGPGAAKKA</sequence>
<protein>
    <recommendedName>
        <fullName evidence="1">PASTA domain-containing protein</fullName>
    </recommendedName>
</protein>
<dbReference type="SMART" id="SM00740">
    <property type="entry name" value="PASTA"/>
    <property type="match status" value="1"/>
</dbReference>
<dbReference type="PROSITE" id="PS51178">
    <property type="entry name" value="PASTA"/>
    <property type="match status" value="1"/>
</dbReference>
<accession>A0ABQ5R676</accession>